<dbReference type="PANTHER" id="PTHR43323:SF2">
    <property type="entry name" value="HYDROXYMETHYLGLUTARYL-COA SYNTHASE"/>
    <property type="match status" value="1"/>
</dbReference>
<dbReference type="Proteomes" id="UP000051451">
    <property type="component" value="Unassembled WGS sequence"/>
</dbReference>
<feature type="active site" description="Acyl-thioester intermediate" evidence="3">
    <location>
        <position position="111"/>
    </location>
</feature>
<organism evidence="7 8">
    <name type="scientific">Liquorilactobacillus ghanensis DSM 18630</name>
    <dbReference type="NCBI Taxonomy" id="1423750"/>
    <lineage>
        <taxon>Bacteria</taxon>
        <taxon>Bacillati</taxon>
        <taxon>Bacillota</taxon>
        <taxon>Bacilli</taxon>
        <taxon>Lactobacillales</taxon>
        <taxon>Lactobacillaceae</taxon>
        <taxon>Liquorilactobacillus</taxon>
    </lineage>
</organism>
<dbReference type="GO" id="GO:0004421">
    <property type="term" value="F:hydroxymethylglutaryl-CoA synthase activity"/>
    <property type="evidence" value="ECO:0007669"/>
    <property type="project" value="InterPro"/>
</dbReference>
<dbReference type="SUPFAM" id="SSF53901">
    <property type="entry name" value="Thiolase-like"/>
    <property type="match status" value="2"/>
</dbReference>
<feature type="domain" description="Hydroxymethylglutaryl-coenzyme A synthase C-terminal" evidence="6">
    <location>
        <begin position="262"/>
        <end position="354"/>
    </location>
</feature>
<comment type="caution">
    <text evidence="7">The sequence shown here is derived from an EMBL/GenBank/DDBJ whole genome shotgun (WGS) entry which is preliminary data.</text>
</comment>
<gene>
    <name evidence="7" type="ORF">FC89_GL000177</name>
</gene>
<feature type="active site" description="Proton donor/acceptor" evidence="3">
    <location>
        <position position="233"/>
    </location>
</feature>
<evidence type="ECO:0000256" key="4">
    <source>
        <dbReference type="PIRSR" id="PIRSR611554-2"/>
    </source>
</evidence>
<dbReference type="AlphaFoldDB" id="A0A0R1VPR7"/>
<proteinExistence type="inferred from homology"/>
<keyword evidence="8" id="KW-1185">Reference proteome</keyword>
<dbReference type="STRING" id="1423750.FC89_GL000177"/>
<dbReference type="RefSeq" id="WP_057870975.1">
    <property type="nucleotide sequence ID" value="NZ_AZGB01000005.1"/>
</dbReference>
<dbReference type="InterPro" id="IPR011554">
    <property type="entry name" value="HMG_CoA_synthase_prok"/>
</dbReference>
<feature type="domain" description="Hydroxymethylglutaryl-coenzyme A synthase N-terminal" evidence="5">
    <location>
        <begin position="2"/>
        <end position="163"/>
    </location>
</feature>
<dbReference type="OrthoDB" id="9769523at2"/>
<dbReference type="EMBL" id="AZGB01000005">
    <property type="protein sequence ID" value="KRM07735.1"/>
    <property type="molecule type" value="Genomic_DNA"/>
</dbReference>
<dbReference type="PANTHER" id="PTHR43323">
    <property type="entry name" value="3-HYDROXY-3-METHYLGLUTARYL COENZYME A SYNTHASE"/>
    <property type="match status" value="1"/>
</dbReference>
<feature type="binding site" evidence="4">
    <location>
        <position position="143"/>
    </location>
    <ligand>
        <name>(3S)-3-hydroxy-3-methylglutaryl-CoA</name>
        <dbReference type="ChEBI" id="CHEBI:43074"/>
    </ligand>
</feature>
<dbReference type="Gene3D" id="3.40.47.10">
    <property type="match status" value="2"/>
</dbReference>
<keyword evidence="2" id="KW-0808">Transferase</keyword>
<dbReference type="CDD" id="cd00827">
    <property type="entry name" value="init_cond_enzymes"/>
    <property type="match status" value="1"/>
</dbReference>
<feature type="active site" description="Proton donor/acceptor" evidence="3">
    <location>
        <position position="79"/>
    </location>
</feature>
<evidence type="ECO:0000259" key="5">
    <source>
        <dbReference type="Pfam" id="PF01154"/>
    </source>
</evidence>
<dbReference type="InterPro" id="IPR013528">
    <property type="entry name" value="HMG_CoA_synth_N"/>
</dbReference>
<feature type="binding site" evidence="4">
    <location>
        <position position="275"/>
    </location>
    <ligand>
        <name>(3S)-3-hydroxy-3-methylglutaryl-CoA</name>
        <dbReference type="ChEBI" id="CHEBI:43074"/>
    </ligand>
</feature>
<evidence type="ECO:0000313" key="8">
    <source>
        <dbReference type="Proteomes" id="UP000051451"/>
    </source>
</evidence>
<evidence type="ECO:0000256" key="1">
    <source>
        <dbReference type="ARBA" id="ARBA00007061"/>
    </source>
</evidence>
<dbReference type="NCBIfam" id="TIGR01835">
    <property type="entry name" value="HMG-CoA-S_prok"/>
    <property type="match status" value="1"/>
</dbReference>
<dbReference type="InterPro" id="IPR016039">
    <property type="entry name" value="Thiolase-like"/>
</dbReference>
<dbReference type="Pfam" id="PF01154">
    <property type="entry name" value="HMG_CoA_synt_N"/>
    <property type="match status" value="1"/>
</dbReference>
<dbReference type="GeneID" id="98318238"/>
<dbReference type="Pfam" id="PF08540">
    <property type="entry name" value="HMG_CoA_synt_C"/>
    <property type="match status" value="1"/>
</dbReference>
<dbReference type="InterPro" id="IPR013746">
    <property type="entry name" value="HMG_CoA_synt_C_dom"/>
</dbReference>
<feature type="binding site" evidence="4">
    <location>
        <position position="242"/>
    </location>
    <ligand>
        <name>(3S)-3-hydroxy-3-methylglutaryl-CoA</name>
        <dbReference type="ChEBI" id="CHEBI:43074"/>
    </ligand>
</feature>
<dbReference type="PATRIC" id="fig|1423750.3.peg.179"/>
<feature type="binding site" evidence="4">
    <location>
        <position position="29"/>
    </location>
    <ligand>
        <name>(3S)-3-hydroxy-3-methylglutaryl-CoA</name>
        <dbReference type="ChEBI" id="CHEBI:43074"/>
    </ligand>
</feature>
<evidence type="ECO:0000313" key="7">
    <source>
        <dbReference type="EMBL" id="KRM07735.1"/>
    </source>
</evidence>
<sequence length="387" mass="42348">MKVGIDKIGFFTSDLYIDMVKLAKQRQEDPNKYLIGIGQKEMAVIRPTQDAVSLAANAAAQILTEKDCAKLGLVVFGTESGVDNSKSAAAYLAGLLQLPKNLRVVEIKQACYGATAGLDFAQGYIMLHPQEKVLVIGADIARYGLNTPGEPTQGGGAVAMLVTAAPRIIAFENVNTAAACDAGDFWRPLGETEARVAGKFSNNLYLDLLQQVWQEYIKQTGAKLEDFAALLFHLPYTKLGLKGLRSLTTGADATTSVRLFKQFEAARMYNCQVGNLYTGSLYLSFLSLLKNSLELQAGQRIGFYSYGSGAQAEFFSGLLQPGFERQLVQINPAEQLAERHEISITAYEQLYRQQAVQAAELKLDFANDPAKYVFAGIHENQRSYTTH</sequence>
<accession>A0A0R1VPR7</accession>
<evidence type="ECO:0000256" key="3">
    <source>
        <dbReference type="PIRSR" id="PIRSR611554-1"/>
    </source>
</evidence>
<evidence type="ECO:0000259" key="6">
    <source>
        <dbReference type="Pfam" id="PF08540"/>
    </source>
</evidence>
<protein>
    <submittedName>
        <fullName evidence="7">Hydroxymethylglutaryl-CoA synthase</fullName>
    </submittedName>
</protein>
<dbReference type="GO" id="GO:0006084">
    <property type="term" value="P:acetyl-CoA metabolic process"/>
    <property type="evidence" value="ECO:0007669"/>
    <property type="project" value="InterPro"/>
</dbReference>
<comment type="similarity">
    <text evidence="1">Belongs to the thiolase-like superfamily. HMG-CoA synthase family.</text>
</comment>
<reference evidence="7 8" key="1">
    <citation type="journal article" date="2015" name="Genome Announc.">
        <title>Expanding the biotechnology potential of lactobacilli through comparative genomics of 213 strains and associated genera.</title>
        <authorList>
            <person name="Sun Z."/>
            <person name="Harris H.M."/>
            <person name="McCann A."/>
            <person name="Guo C."/>
            <person name="Argimon S."/>
            <person name="Zhang W."/>
            <person name="Yang X."/>
            <person name="Jeffery I.B."/>
            <person name="Cooney J.C."/>
            <person name="Kagawa T.F."/>
            <person name="Liu W."/>
            <person name="Song Y."/>
            <person name="Salvetti E."/>
            <person name="Wrobel A."/>
            <person name="Rasinkangas P."/>
            <person name="Parkhill J."/>
            <person name="Rea M.C."/>
            <person name="O'Sullivan O."/>
            <person name="Ritari J."/>
            <person name="Douillard F.P."/>
            <person name="Paul Ross R."/>
            <person name="Yang R."/>
            <person name="Briner A.E."/>
            <person name="Felis G.E."/>
            <person name="de Vos W.M."/>
            <person name="Barrangou R."/>
            <person name="Klaenhammer T.R."/>
            <person name="Caufield P.W."/>
            <person name="Cui Y."/>
            <person name="Zhang H."/>
            <person name="O'Toole P.W."/>
        </authorList>
    </citation>
    <scope>NUCLEOTIDE SEQUENCE [LARGE SCALE GENOMIC DNA]</scope>
    <source>
        <strain evidence="7 8">DSM 18630</strain>
    </source>
</reference>
<name>A0A0R1VPR7_9LACO</name>
<evidence type="ECO:0000256" key="2">
    <source>
        <dbReference type="ARBA" id="ARBA00022679"/>
    </source>
</evidence>